<dbReference type="AntiFam" id="ANF00095">
    <property type="entry name" value="Shadow ORF (opposite ABC transporters)"/>
</dbReference>
<evidence type="ECO:0000313" key="2">
    <source>
        <dbReference type="Proteomes" id="UP000276345"/>
    </source>
</evidence>
<dbReference type="EMBL" id="LR134142">
    <property type="protein sequence ID" value="VEA09363.1"/>
    <property type="molecule type" value="Genomic_DNA"/>
</dbReference>
<gene>
    <name evidence="1" type="ORF">NCTC7406_04601</name>
</gene>
<accession>A0A3S4EWB8</accession>
<organism evidence="1 2">
    <name type="scientific">Salmonella enterica subsp. enterica serovar Sanjuan</name>
    <dbReference type="NCBI Taxonomy" id="1160765"/>
    <lineage>
        <taxon>Bacteria</taxon>
        <taxon>Pseudomonadati</taxon>
        <taxon>Pseudomonadota</taxon>
        <taxon>Gammaproteobacteria</taxon>
        <taxon>Enterobacterales</taxon>
        <taxon>Enterobacteriaceae</taxon>
        <taxon>Salmonella</taxon>
    </lineage>
</organism>
<name>A0A3S4EWB8_SALET</name>
<evidence type="ECO:0000313" key="1">
    <source>
        <dbReference type="EMBL" id="VEA09363.1"/>
    </source>
</evidence>
<sequence>MGDVDRGELVLPLEFLDFKTHAFTQLGIEVGERFIEQDHVRAGDHRPGQRYALLLSAGELGGHLQPLALQPHLLQRFRQPGLLFADGDFFLLQAKADVVRHVEMRKQRIGLETHGGVAFFRRQGVNRFIANQNASAVRLMKAADHFQQGGFTAAARPEQGHELPLFGAERDFPGGIEFAERFGHLFQNQF</sequence>
<protein>
    <submittedName>
        <fullName evidence="1">Uncharacterized protein</fullName>
    </submittedName>
</protein>
<dbReference type="AntiFam" id="ANF00142">
    <property type="entry name" value="Shadow ORF (opposite yadG)"/>
</dbReference>
<dbReference type="AlphaFoldDB" id="A0A3S4EWB8"/>
<proteinExistence type="predicted"/>
<dbReference type="Proteomes" id="UP000276345">
    <property type="component" value="Chromosome"/>
</dbReference>
<reference evidence="1 2" key="1">
    <citation type="submission" date="2018-12" db="EMBL/GenBank/DDBJ databases">
        <authorList>
            <consortium name="Pathogen Informatics"/>
        </authorList>
    </citation>
    <scope>NUCLEOTIDE SEQUENCE [LARGE SCALE GENOMIC DNA]</scope>
    <source>
        <strain evidence="1 2">NCTC7406</strain>
    </source>
</reference>